<accession>A0A834NKA5</accession>
<sequence>MGRKGGGIGMGRVKEVCRGNGKRRRSSSPKYNYYLPRVNPNCPVEANASSTAIFLLSVLSAFARARRYQVRAIGATVAAVVAGVAVETAAVAVVVVVASG</sequence>
<feature type="transmembrane region" description="Helical" evidence="1">
    <location>
        <begin position="75"/>
        <end position="98"/>
    </location>
</feature>
<comment type="caution">
    <text evidence="2">The sequence shown here is derived from an EMBL/GenBank/DDBJ whole genome shotgun (WGS) entry which is preliminary data.</text>
</comment>
<reference evidence="2" key="1">
    <citation type="journal article" date="2020" name="G3 (Bethesda)">
        <title>High-Quality Assemblies for Three Invasive Social Wasps from the &lt;i&gt;Vespula&lt;/i&gt; Genus.</title>
        <authorList>
            <person name="Harrop T.W.R."/>
            <person name="Guhlin J."/>
            <person name="McLaughlin G.M."/>
            <person name="Permina E."/>
            <person name="Stockwell P."/>
            <person name="Gilligan J."/>
            <person name="Le Lec M.F."/>
            <person name="Gruber M.A.M."/>
            <person name="Quinn O."/>
            <person name="Lovegrove M."/>
            <person name="Duncan E.J."/>
            <person name="Remnant E.J."/>
            <person name="Van Eeckhoven J."/>
            <person name="Graham B."/>
            <person name="Knapp R.A."/>
            <person name="Langford K.W."/>
            <person name="Kronenberg Z."/>
            <person name="Press M.O."/>
            <person name="Eacker S.M."/>
            <person name="Wilson-Rankin E.E."/>
            <person name="Purcell J."/>
            <person name="Lester P.J."/>
            <person name="Dearden P.K."/>
        </authorList>
    </citation>
    <scope>NUCLEOTIDE SEQUENCE</scope>
    <source>
        <strain evidence="2">Marl-1</strain>
    </source>
</reference>
<dbReference type="Proteomes" id="UP000614350">
    <property type="component" value="Unassembled WGS sequence"/>
</dbReference>
<keyword evidence="3" id="KW-1185">Reference proteome</keyword>
<keyword evidence="1" id="KW-0472">Membrane</keyword>
<keyword evidence="1" id="KW-0812">Transmembrane</keyword>
<name>A0A834NKA5_VESVU</name>
<keyword evidence="1" id="KW-1133">Transmembrane helix</keyword>
<protein>
    <submittedName>
        <fullName evidence="2">Uncharacterized protein</fullName>
    </submittedName>
</protein>
<evidence type="ECO:0000313" key="2">
    <source>
        <dbReference type="EMBL" id="KAF7412547.1"/>
    </source>
</evidence>
<dbReference type="EMBL" id="JACSEA010000001">
    <property type="protein sequence ID" value="KAF7412547.1"/>
    <property type="molecule type" value="Genomic_DNA"/>
</dbReference>
<gene>
    <name evidence="2" type="ORF">HZH66_001443</name>
</gene>
<evidence type="ECO:0000313" key="3">
    <source>
        <dbReference type="Proteomes" id="UP000614350"/>
    </source>
</evidence>
<proteinExistence type="predicted"/>
<dbReference type="AlphaFoldDB" id="A0A834NKA5"/>
<organism evidence="2 3">
    <name type="scientific">Vespula vulgaris</name>
    <name type="common">Yellow jacket</name>
    <name type="synonym">Wasp</name>
    <dbReference type="NCBI Taxonomy" id="7454"/>
    <lineage>
        <taxon>Eukaryota</taxon>
        <taxon>Metazoa</taxon>
        <taxon>Ecdysozoa</taxon>
        <taxon>Arthropoda</taxon>
        <taxon>Hexapoda</taxon>
        <taxon>Insecta</taxon>
        <taxon>Pterygota</taxon>
        <taxon>Neoptera</taxon>
        <taxon>Endopterygota</taxon>
        <taxon>Hymenoptera</taxon>
        <taxon>Apocrita</taxon>
        <taxon>Aculeata</taxon>
        <taxon>Vespoidea</taxon>
        <taxon>Vespidae</taxon>
        <taxon>Vespinae</taxon>
        <taxon>Vespula</taxon>
    </lineage>
</organism>
<evidence type="ECO:0000256" key="1">
    <source>
        <dbReference type="SAM" id="Phobius"/>
    </source>
</evidence>